<evidence type="ECO:0000256" key="2">
    <source>
        <dbReference type="ARBA" id="ARBA00008300"/>
    </source>
</evidence>
<name>A0ABR3TW87_9PEZI</name>
<dbReference type="PANTHER" id="PTHR13390">
    <property type="entry name" value="LIPASE"/>
    <property type="match status" value="1"/>
</dbReference>
<proteinExistence type="inferred from homology"/>
<comment type="caution">
    <text evidence="5">The sequence shown here is derived from an EMBL/GenBank/DDBJ whole genome shotgun (WGS) entry which is preliminary data.</text>
</comment>
<dbReference type="EMBL" id="JAKEKT020000017">
    <property type="protein sequence ID" value="KAL1646088.1"/>
    <property type="molecule type" value="Genomic_DNA"/>
</dbReference>
<evidence type="ECO:0000256" key="3">
    <source>
        <dbReference type="ARBA" id="ARBA00022677"/>
    </source>
</evidence>
<dbReference type="PANTHER" id="PTHR13390:SF0">
    <property type="entry name" value="LIPID DROPLET-ASSOCIATED HYDROLASE"/>
    <property type="match status" value="1"/>
</dbReference>
<evidence type="ECO:0000256" key="1">
    <source>
        <dbReference type="ARBA" id="ARBA00004502"/>
    </source>
</evidence>
<comment type="subcellular location">
    <subcellularLocation>
        <location evidence="1">Lipid droplet</location>
    </subcellularLocation>
</comment>
<dbReference type="Pfam" id="PF10230">
    <property type="entry name" value="LIDHydrolase"/>
    <property type="match status" value="1"/>
</dbReference>
<dbReference type="Gene3D" id="3.40.50.1820">
    <property type="entry name" value="alpha/beta hydrolase"/>
    <property type="match status" value="1"/>
</dbReference>
<dbReference type="InterPro" id="IPR029058">
    <property type="entry name" value="AB_hydrolase_fold"/>
</dbReference>
<evidence type="ECO:0000313" key="6">
    <source>
        <dbReference type="Proteomes" id="UP001521184"/>
    </source>
</evidence>
<protein>
    <submittedName>
        <fullName evidence="5">Uncharacterized protein</fullName>
    </submittedName>
</protein>
<evidence type="ECO:0000256" key="4">
    <source>
        <dbReference type="ARBA" id="ARBA00022801"/>
    </source>
</evidence>
<keyword evidence="4" id="KW-0378">Hydrolase</keyword>
<accession>A0ABR3TW87</accession>
<sequence length="270" mass="29153">MTSPLQQVIHLPAISSGGGSEAQQYLIFFIPGNPGPAAYYRGFLSSLQAALLGGSTSKSAAFEILAVSLSGAGAAADGSPSVSAMTGEIEHMETTLLGRVSTLAADREKKSPTKVVLVGHCAGAYIALELLKRWRQDDSRVKEFIETLLRSTTGLSQDAVKVTNEMMGSQWGIYQALTLWRSQVEDQRSGRWDDAIYVSNCATASPTYMLFSQNDGEPEVGRSQGRLDPVAGIHKSQLPDRFFTTAKQSEIVAGLVKEYVEEIVNQDKKC</sequence>
<dbReference type="Proteomes" id="UP001521184">
    <property type="component" value="Unassembled WGS sequence"/>
</dbReference>
<dbReference type="SUPFAM" id="SSF53474">
    <property type="entry name" value="alpha/beta-Hydrolases"/>
    <property type="match status" value="1"/>
</dbReference>
<keyword evidence="6" id="KW-1185">Reference proteome</keyword>
<keyword evidence="3" id="KW-0551">Lipid droplet</keyword>
<evidence type="ECO:0000313" key="5">
    <source>
        <dbReference type="EMBL" id="KAL1646088.1"/>
    </source>
</evidence>
<gene>
    <name evidence="5" type="ORF">SLS58_003508</name>
</gene>
<reference evidence="5 6" key="1">
    <citation type="journal article" date="2023" name="Plant Dis.">
        <title>First Report of Diplodia intermedia Causing Canker and Dieback Diseases on Apple Trees in Canada.</title>
        <authorList>
            <person name="Ellouze W."/>
            <person name="Ilyukhin E."/>
            <person name="Sulman M."/>
            <person name="Ali S."/>
        </authorList>
    </citation>
    <scope>NUCLEOTIDE SEQUENCE [LARGE SCALE GENOMIC DNA]</scope>
    <source>
        <strain evidence="5 6">M45-28</strain>
    </source>
</reference>
<dbReference type="InterPro" id="IPR019363">
    <property type="entry name" value="LDAH"/>
</dbReference>
<comment type="similarity">
    <text evidence="2">Belongs to the AB hydrolase superfamily. LDAH family.</text>
</comment>
<organism evidence="5 6">
    <name type="scientific">Diplodia intermedia</name>
    <dbReference type="NCBI Taxonomy" id="856260"/>
    <lineage>
        <taxon>Eukaryota</taxon>
        <taxon>Fungi</taxon>
        <taxon>Dikarya</taxon>
        <taxon>Ascomycota</taxon>
        <taxon>Pezizomycotina</taxon>
        <taxon>Dothideomycetes</taxon>
        <taxon>Dothideomycetes incertae sedis</taxon>
        <taxon>Botryosphaeriales</taxon>
        <taxon>Botryosphaeriaceae</taxon>
        <taxon>Diplodia</taxon>
    </lineage>
</organism>